<dbReference type="Proteomes" id="UP000007266">
    <property type="component" value="Unassembled WGS sequence"/>
</dbReference>
<dbReference type="Pfam" id="PF00685">
    <property type="entry name" value="Sulfotransfer_1"/>
    <property type="match status" value="1"/>
</dbReference>
<dbReference type="GO" id="GO:0051923">
    <property type="term" value="P:sulfation"/>
    <property type="evidence" value="ECO:0000318"/>
    <property type="project" value="GO_Central"/>
</dbReference>
<dbReference type="PhylomeDB" id="D7EL30"/>
<dbReference type="Gene3D" id="3.40.50.300">
    <property type="entry name" value="P-loop containing nucleotide triphosphate hydrolases"/>
    <property type="match status" value="1"/>
</dbReference>
<proteinExistence type="inferred from homology"/>
<dbReference type="PANTHER" id="PTHR11783">
    <property type="entry name" value="SULFOTRANSFERASE SULT"/>
    <property type="match status" value="1"/>
</dbReference>
<sequence>MSSHRNEQDKWINPSKREYVPVEGFTLTDQFKQAKNQIDNFEVSDNDIWISTFPKSGTTWTQEMVWLIFNNLDFEKAKQNLNDRSPFLEISTLIDYQNLMKTCPDIQIPESRLDSIKFVKNQKGPKVIKTHLPWELLPKQIQNGVKKPKIIYVARNPKDVCVSFFNHEKLISGYSGTFDEFCELFLDGKVLYAPYWHHVLTYWKMRNTPNFLFLKYEDMKRDLSKVIQKVSEFLERPLNDEQVEILLEHLSFEKMKQNPAVNKEDMIDIFKKHNLTNSDGQFFRSGKIGDYKVTMSSGMIKRFDEWIKRNTEGSDYVV</sequence>
<dbReference type="SUPFAM" id="SSF52540">
    <property type="entry name" value="P-loop containing nucleoside triphosphate hydrolases"/>
    <property type="match status" value="1"/>
</dbReference>
<evidence type="ECO:0000313" key="4">
    <source>
        <dbReference type="EMBL" id="EFA11828.1"/>
    </source>
</evidence>
<evidence type="ECO:0000256" key="1">
    <source>
        <dbReference type="ARBA" id="ARBA00005771"/>
    </source>
</evidence>
<evidence type="ECO:0000256" key="2">
    <source>
        <dbReference type="ARBA" id="ARBA00022679"/>
    </source>
</evidence>
<dbReference type="InterPro" id="IPR027417">
    <property type="entry name" value="P-loop_NTPase"/>
</dbReference>
<dbReference type="eggNOG" id="KOG1584">
    <property type="taxonomic scope" value="Eukaryota"/>
</dbReference>
<dbReference type="OrthoDB" id="205623at2759"/>
<comment type="similarity">
    <text evidence="1">Belongs to the sulfotransferase 1 family.</text>
</comment>
<protein>
    <submittedName>
        <fullName evidence="4">Sulfotransferase 1A2-like Protein</fullName>
    </submittedName>
</protein>
<name>D7EL30_TRICA</name>
<accession>D7EL30</accession>
<reference evidence="4 5" key="2">
    <citation type="journal article" date="2010" name="Nucleic Acids Res.">
        <title>BeetleBase in 2010: revisions to provide comprehensive genomic information for Tribolium castaneum.</title>
        <authorList>
            <person name="Kim H.S."/>
            <person name="Murphy T."/>
            <person name="Xia J."/>
            <person name="Caragea D."/>
            <person name="Park Y."/>
            <person name="Beeman R.W."/>
            <person name="Lorenzen M.D."/>
            <person name="Butcher S."/>
            <person name="Manak J.R."/>
            <person name="Brown S.J."/>
        </authorList>
    </citation>
    <scope>NUCLEOTIDE SEQUENCE [LARGE SCALE GENOMIC DNA]</scope>
    <source>
        <strain evidence="4 5">Georgia GA2</strain>
    </source>
</reference>
<dbReference type="HOGENOM" id="CLU_027239_1_1_1"/>
<reference evidence="4 5" key="1">
    <citation type="journal article" date="2008" name="Nature">
        <title>The genome of the model beetle and pest Tribolium castaneum.</title>
        <authorList>
            <consortium name="Tribolium Genome Sequencing Consortium"/>
            <person name="Richards S."/>
            <person name="Gibbs R.A."/>
            <person name="Weinstock G.M."/>
            <person name="Brown S.J."/>
            <person name="Denell R."/>
            <person name="Beeman R.W."/>
            <person name="Gibbs R."/>
            <person name="Beeman R.W."/>
            <person name="Brown S.J."/>
            <person name="Bucher G."/>
            <person name="Friedrich M."/>
            <person name="Grimmelikhuijzen C.J."/>
            <person name="Klingler M."/>
            <person name="Lorenzen M."/>
            <person name="Richards S."/>
            <person name="Roth S."/>
            <person name="Schroder R."/>
            <person name="Tautz D."/>
            <person name="Zdobnov E.M."/>
            <person name="Muzny D."/>
            <person name="Gibbs R.A."/>
            <person name="Weinstock G.M."/>
            <person name="Attaway T."/>
            <person name="Bell S."/>
            <person name="Buhay C.J."/>
            <person name="Chandrabose M.N."/>
            <person name="Chavez D."/>
            <person name="Clerk-Blankenburg K.P."/>
            <person name="Cree A."/>
            <person name="Dao M."/>
            <person name="Davis C."/>
            <person name="Chacko J."/>
            <person name="Dinh H."/>
            <person name="Dugan-Rocha S."/>
            <person name="Fowler G."/>
            <person name="Garner T.T."/>
            <person name="Garnes J."/>
            <person name="Gnirke A."/>
            <person name="Hawes A."/>
            <person name="Hernandez J."/>
            <person name="Hines S."/>
            <person name="Holder M."/>
            <person name="Hume J."/>
            <person name="Jhangiani S.N."/>
            <person name="Joshi V."/>
            <person name="Khan Z.M."/>
            <person name="Jackson L."/>
            <person name="Kovar C."/>
            <person name="Kowis A."/>
            <person name="Lee S."/>
            <person name="Lewis L.R."/>
            <person name="Margolis J."/>
            <person name="Morgan M."/>
            <person name="Nazareth L.V."/>
            <person name="Nguyen N."/>
            <person name="Okwuonu G."/>
            <person name="Parker D."/>
            <person name="Richards S."/>
            <person name="Ruiz S.J."/>
            <person name="Santibanez J."/>
            <person name="Savard J."/>
            <person name="Scherer S.E."/>
            <person name="Schneider B."/>
            <person name="Sodergren E."/>
            <person name="Tautz D."/>
            <person name="Vattahil S."/>
            <person name="Villasana D."/>
            <person name="White C.S."/>
            <person name="Wright R."/>
            <person name="Park Y."/>
            <person name="Beeman R.W."/>
            <person name="Lord J."/>
            <person name="Oppert B."/>
            <person name="Lorenzen M."/>
            <person name="Brown S."/>
            <person name="Wang L."/>
            <person name="Savard J."/>
            <person name="Tautz D."/>
            <person name="Richards S."/>
            <person name="Weinstock G."/>
            <person name="Gibbs R.A."/>
            <person name="Liu Y."/>
            <person name="Worley K."/>
            <person name="Weinstock G."/>
            <person name="Elsik C.G."/>
            <person name="Reese J.T."/>
            <person name="Elhaik E."/>
            <person name="Landan G."/>
            <person name="Graur D."/>
            <person name="Arensburger P."/>
            <person name="Atkinson P."/>
            <person name="Beeman R.W."/>
            <person name="Beidler J."/>
            <person name="Brown S.J."/>
            <person name="Demuth J.P."/>
            <person name="Drury D.W."/>
            <person name="Du Y.Z."/>
            <person name="Fujiwara H."/>
            <person name="Lorenzen M."/>
            <person name="Maselli V."/>
            <person name="Osanai M."/>
            <person name="Park Y."/>
            <person name="Robertson H.M."/>
            <person name="Tu Z."/>
            <person name="Wang J.J."/>
            <person name="Wang S."/>
            <person name="Richards S."/>
            <person name="Song H."/>
            <person name="Zhang L."/>
            <person name="Sodergren E."/>
            <person name="Werner D."/>
            <person name="Stanke M."/>
            <person name="Morgenstern B."/>
            <person name="Solovyev V."/>
            <person name="Kosarev P."/>
            <person name="Brown G."/>
            <person name="Chen H.C."/>
            <person name="Ermolaeva O."/>
            <person name="Hlavina W."/>
            <person name="Kapustin Y."/>
            <person name="Kiryutin B."/>
            <person name="Kitts P."/>
            <person name="Maglott D."/>
            <person name="Pruitt K."/>
            <person name="Sapojnikov V."/>
            <person name="Souvorov A."/>
            <person name="Mackey A.J."/>
            <person name="Waterhouse R.M."/>
            <person name="Wyder S."/>
            <person name="Zdobnov E.M."/>
            <person name="Zdobnov E.M."/>
            <person name="Wyder S."/>
            <person name="Kriventseva E.V."/>
            <person name="Kadowaki T."/>
            <person name="Bork P."/>
            <person name="Aranda M."/>
            <person name="Bao R."/>
            <person name="Beermann A."/>
            <person name="Berns N."/>
            <person name="Bolognesi R."/>
            <person name="Bonneton F."/>
            <person name="Bopp D."/>
            <person name="Brown S.J."/>
            <person name="Bucher G."/>
            <person name="Butts T."/>
            <person name="Chaumot A."/>
            <person name="Denell R.E."/>
            <person name="Ferrier D.E."/>
            <person name="Friedrich M."/>
            <person name="Gordon C.M."/>
            <person name="Jindra M."/>
            <person name="Klingler M."/>
            <person name="Lan Q."/>
            <person name="Lattorff H.M."/>
            <person name="Laudet V."/>
            <person name="von Levetsow C."/>
            <person name="Liu Z."/>
            <person name="Lutz R."/>
            <person name="Lynch J.A."/>
            <person name="da Fonseca R.N."/>
            <person name="Posnien N."/>
            <person name="Reuter R."/>
            <person name="Roth S."/>
            <person name="Savard J."/>
            <person name="Schinko J.B."/>
            <person name="Schmitt C."/>
            <person name="Schoppmeier M."/>
            <person name="Schroder R."/>
            <person name="Shippy T.D."/>
            <person name="Simonnet F."/>
            <person name="Marques-Souza H."/>
            <person name="Tautz D."/>
            <person name="Tomoyasu Y."/>
            <person name="Trauner J."/>
            <person name="Van der Zee M."/>
            <person name="Vervoort M."/>
            <person name="Wittkopp N."/>
            <person name="Wimmer E.A."/>
            <person name="Yang X."/>
            <person name="Jones A.K."/>
            <person name="Sattelle D.B."/>
            <person name="Ebert P.R."/>
            <person name="Nelson D."/>
            <person name="Scott J.G."/>
            <person name="Beeman R.W."/>
            <person name="Muthukrishnan S."/>
            <person name="Kramer K.J."/>
            <person name="Arakane Y."/>
            <person name="Beeman R.W."/>
            <person name="Zhu Q."/>
            <person name="Hogenkamp D."/>
            <person name="Dixit R."/>
            <person name="Oppert B."/>
            <person name="Jiang H."/>
            <person name="Zou Z."/>
            <person name="Marshall J."/>
            <person name="Elpidina E."/>
            <person name="Vinokurov K."/>
            <person name="Oppert C."/>
            <person name="Zou Z."/>
            <person name="Evans J."/>
            <person name="Lu Z."/>
            <person name="Zhao P."/>
            <person name="Sumathipala N."/>
            <person name="Altincicek B."/>
            <person name="Vilcinskas A."/>
            <person name="Williams M."/>
            <person name="Hultmark D."/>
            <person name="Hetru C."/>
            <person name="Jiang H."/>
            <person name="Grimmelikhuijzen C.J."/>
            <person name="Hauser F."/>
            <person name="Cazzamali G."/>
            <person name="Williamson M."/>
            <person name="Park Y."/>
            <person name="Li B."/>
            <person name="Tanaka Y."/>
            <person name="Predel R."/>
            <person name="Neupert S."/>
            <person name="Schachtner J."/>
            <person name="Verleyen P."/>
            <person name="Raible F."/>
            <person name="Bork P."/>
            <person name="Friedrich M."/>
            <person name="Walden K.K."/>
            <person name="Robertson H.M."/>
            <person name="Angeli S."/>
            <person name="Foret S."/>
            <person name="Bucher G."/>
            <person name="Schuetz S."/>
            <person name="Maleszka R."/>
            <person name="Wimmer E.A."/>
            <person name="Beeman R.W."/>
            <person name="Lorenzen M."/>
            <person name="Tomoyasu Y."/>
            <person name="Miller S.C."/>
            <person name="Grossmann D."/>
            <person name="Bucher G."/>
        </authorList>
    </citation>
    <scope>NUCLEOTIDE SEQUENCE [LARGE SCALE GENOMIC DNA]</scope>
    <source>
        <strain evidence="4 5">Georgia GA2</strain>
    </source>
</reference>
<keyword evidence="5" id="KW-1185">Reference proteome</keyword>
<dbReference type="OMA" id="RDFKLNM"/>
<dbReference type="InterPro" id="IPR000863">
    <property type="entry name" value="Sulfotransferase_dom"/>
</dbReference>
<evidence type="ECO:0000313" key="5">
    <source>
        <dbReference type="Proteomes" id="UP000007266"/>
    </source>
</evidence>
<keyword evidence="2" id="KW-0808">Transferase</keyword>
<dbReference type="GO" id="GO:0005737">
    <property type="term" value="C:cytoplasm"/>
    <property type="evidence" value="ECO:0000318"/>
    <property type="project" value="GO_Central"/>
</dbReference>
<dbReference type="InParanoid" id="D7EL30"/>
<dbReference type="EMBL" id="KQ971675">
    <property type="protein sequence ID" value="EFA11828.1"/>
    <property type="molecule type" value="Genomic_DNA"/>
</dbReference>
<dbReference type="GO" id="GO:0008146">
    <property type="term" value="F:sulfotransferase activity"/>
    <property type="evidence" value="ECO:0000318"/>
    <property type="project" value="GO_Central"/>
</dbReference>
<dbReference type="AlphaFoldDB" id="D7EL30"/>
<feature type="domain" description="Sulfotransferase" evidence="3">
    <location>
        <begin position="45"/>
        <end position="314"/>
    </location>
</feature>
<gene>
    <name evidence="4" type="primary">AUGUSTUS-3.0.2_05277</name>
    <name evidence="4" type="ORF">TcasGA2_TC005277</name>
</gene>
<organism evidence="4 5">
    <name type="scientific">Tribolium castaneum</name>
    <name type="common">Red flour beetle</name>
    <dbReference type="NCBI Taxonomy" id="7070"/>
    <lineage>
        <taxon>Eukaryota</taxon>
        <taxon>Metazoa</taxon>
        <taxon>Ecdysozoa</taxon>
        <taxon>Arthropoda</taxon>
        <taxon>Hexapoda</taxon>
        <taxon>Insecta</taxon>
        <taxon>Pterygota</taxon>
        <taxon>Neoptera</taxon>
        <taxon>Endopterygota</taxon>
        <taxon>Coleoptera</taxon>
        <taxon>Polyphaga</taxon>
        <taxon>Cucujiformia</taxon>
        <taxon>Tenebrionidae</taxon>
        <taxon>Tenebrionidae incertae sedis</taxon>
        <taxon>Tribolium</taxon>
    </lineage>
</organism>
<dbReference type="SMR" id="D7EL30"/>
<dbReference type="KEGG" id="tca:103312936"/>
<evidence type="ECO:0000259" key="3">
    <source>
        <dbReference type="Pfam" id="PF00685"/>
    </source>
</evidence>